<feature type="domain" description="SsfX3-like N-terminal" evidence="3">
    <location>
        <begin position="35"/>
        <end position="145"/>
    </location>
</feature>
<dbReference type="RefSeq" id="WP_084476228.1">
    <property type="nucleotide sequence ID" value="NZ_SNXK01000004.1"/>
</dbReference>
<organism evidence="4 5">
    <name type="scientific">Nocardia ignorata</name>
    <dbReference type="NCBI Taxonomy" id="145285"/>
    <lineage>
        <taxon>Bacteria</taxon>
        <taxon>Bacillati</taxon>
        <taxon>Actinomycetota</taxon>
        <taxon>Actinomycetes</taxon>
        <taxon>Mycobacteriales</taxon>
        <taxon>Nocardiaceae</taxon>
        <taxon>Nocardia</taxon>
    </lineage>
</organism>
<reference evidence="4 5" key="1">
    <citation type="submission" date="2019-03" db="EMBL/GenBank/DDBJ databases">
        <title>Genomic Encyclopedia of Type Strains, Phase IV (KMG-IV): sequencing the most valuable type-strain genomes for metagenomic binning, comparative biology and taxonomic classification.</title>
        <authorList>
            <person name="Goeker M."/>
        </authorList>
    </citation>
    <scope>NUCLEOTIDE SEQUENCE [LARGE SCALE GENOMIC DNA]</scope>
    <source>
        <strain evidence="4 5">DSM 44496</strain>
    </source>
</reference>
<evidence type="ECO:0000259" key="2">
    <source>
        <dbReference type="Pfam" id="PF13472"/>
    </source>
</evidence>
<feature type="region of interest" description="Disordered" evidence="1">
    <location>
        <begin position="1"/>
        <end position="27"/>
    </location>
</feature>
<evidence type="ECO:0000256" key="1">
    <source>
        <dbReference type="SAM" id="MobiDB-lite"/>
    </source>
</evidence>
<dbReference type="InterPro" id="IPR036514">
    <property type="entry name" value="SGNH_hydro_sf"/>
</dbReference>
<accession>A0A4R6PJ39</accession>
<dbReference type="EMBL" id="SNXK01000004">
    <property type="protein sequence ID" value="TDP37690.1"/>
    <property type="molecule type" value="Genomic_DNA"/>
</dbReference>
<dbReference type="InterPro" id="IPR013830">
    <property type="entry name" value="SGNH_hydro"/>
</dbReference>
<keyword evidence="5" id="KW-1185">Reference proteome</keyword>
<gene>
    <name evidence="4" type="ORF">DFR75_10440</name>
</gene>
<evidence type="ECO:0000313" key="5">
    <source>
        <dbReference type="Proteomes" id="UP000295087"/>
    </source>
</evidence>
<dbReference type="Pfam" id="PF13472">
    <property type="entry name" value="Lipase_GDSL_2"/>
    <property type="match status" value="1"/>
</dbReference>
<evidence type="ECO:0000313" key="4">
    <source>
        <dbReference type="EMBL" id="TDP37690.1"/>
    </source>
</evidence>
<feature type="domain" description="SGNH hydrolase-type esterase" evidence="2">
    <location>
        <begin position="176"/>
        <end position="341"/>
    </location>
</feature>
<dbReference type="Proteomes" id="UP000295087">
    <property type="component" value="Unassembled WGS sequence"/>
</dbReference>
<protein>
    <submittedName>
        <fullName evidence="4">Lysophospholipase L1-like esterase</fullName>
    </submittedName>
</protein>
<dbReference type="InterPro" id="IPR048977">
    <property type="entry name" value="SsfX3-like_N"/>
</dbReference>
<dbReference type="SUPFAM" id="SSF52266">
    <property type="entry name" value="SGNH hydrolase"/>
    <property type="match status" value="1"/>
</dbReference>
<name>A0A4R6PJ39_NOCIG</name>
<dbReference type="Gene3D" id="2.60.120.260">
    <property type="entry name" value="Galactose-binding domain-like"/>
    <property type="match status" value="1"/>
</dbReference>
<proteinExistence type="predicted"/>
<dbReference type="AlphaFoldDB" id="A0A4R6PJ39"/>
<comment type="caution">
    <text evidence="4">The sequence shown here is derived from an EMBL/GenBank/DDBJ whole genome shotgun (WGS) entry which is preliminary data.</text>
</comment>
<evidence type="ECO:0000259" key="3">
    <source>
        <dbReference type="Pfam" id="PF21181"/>
    </source>
</evidence>
<sequence>MSSSVSADQRSGIRAGEAAPSRRGVPLADPDAVLEGAVTIETFEDGSVQPWRMDHTAASMAHPSLIGPARCGAGVRIRLRTDAISIGLRLEPSDDPEMLRPWLHGLCDLAIGGVRSATAIVAADGEVLFANLPAEVKDVEVWLPVEPAYRLCSLWVDGRARLFPVGAAPRPGWAVYGSSITQGVGVSPTSSWSVLAAHALGRRLHCLGFDGGCHLDPSVAGDVVALGPAYISLEVGINVFLAKSFTARTFGPALHGFLGLIRRELPQTPIALISPVICPSFEDLSEREELTLSQIRATVRSVADIRRSRGDGRLFFVDGRDLLVDAEHFPDGLHPNAEGHRTLAERYVAWEREVLRS</sequence>
<dbReference type="Gene3D" id="3.40.50.1110">
    <property type="entry name" value="SGNH hydrolase"/>
    <property type="match status" value="1"/>
</dbReference>
<dbReference type="Pfam" id="PF21181">
    <property type="entry name" value="SsfX3_N"/>
    <property type="match status" value="1"/>
</dbReference>